<comment type="caution">
    <text evidence="2">The sequence shown here is derived from an EMBL/GenBank/DDBJ whole genome shotgun (WGS) entry which is preliminary data.</text>
</comment>
<dbReference type="SUPFAM" id="SSF47413">
    <property type="entry name" value="lambda repressor-like DNA-binding domains"/>
    <property type="match status" value="1"/>
</dbReference>
<dbReference type="AlphaFoldDB" id="A0A7W7RM45"/>
<gene>
    <name evidence="2" type="ORF">F4561_005337</name>
</gene>
<accession>A0A7W7RM45</accession>
<dbReference type="Proteomes" id="UP000523007">
    <property type="component" value="Unassembled WGS sequence"/>
</dbReference>
<reference evidence="2 3" key="1">
    <citation type="submission" date="2020-08" db="EMBL/GenBank/DDBJ databases">
        <title>Sequencing the genomes of 1000 actinobacteria strains.</title>
        <authorList>
            <person name="Klenk H.-P."/>
        </authorList>
    </citation>
    <scope>NUCLEOTIDE SEQUENCE [LARGE SCALE GENOMIC DNA]</scope>
    <source>
        <strain evidence="2 3">DSM 102030</strain>
    </source>
</reference>
<dbReference type="EMBL" id="JACHJT010000001">
    <property type="protein sequence ID" value="MBB4934517.1"/>
    <property type="molecule type" value="Genomic_DNA"/>
</dbReference>
<dbReference type="Pfam" id="PF19054">
    <property type="entry name" value="DUF5753"/>
    <property type="match status" value="1"/>
</dbReference>
<dbReference type="GO" id="GO:0003677">
    <property type="term" value="F:DNA binding"/>
    <property type="evidence" value="ECO:0007669"/>
    <property type="project" value="InterPro"/>
</dbReference>
<dbReference type="CDD" id="cd00093">
    <property type="entry name" value="HTH_XRE"/>
    <property type="match status" value="1"/>
</dbReference>
<evidence type="ECO:0000313" key="2">
    <source>
        <dbReference type="EMBL" id="MBB4934517.1"/>
    </source>
</evidence>
<evidence type="ECO:0000259" key="1">
    <source>
        <dbReference type="PROSITE" id="PS50943"/>
    </source>
</evidence>
<dbReference type="InterPro" id="IPR010982">
    <property type="entry name" value="Lambda_DNA-bd_dom_sf"/>
</dbReference>
<dbReference type="PROSITE" id="PS50943">
    <property type="entry name" value="HTH_CROC1"/>
    <property type="match status" value="1"/>
</dbReference>
<dbReference type="InterPro" id="IPR001387">
    <property type="entry name" value="Cro/C1-type_HTH"/>
</dbReference>
<protein>
    <submittedName>
        <fullName evidence="2">Transcriptional regulator with XRE-family HTH domain</fullName>
    </submittedName>
</protein>
<feature type="domain" description="HTH cro/C1-type" evidence="1">
    <location>
        <begin position="32"/>
        <end position="87"/>
    </location>
</feature>
<dbReference type="Pfam" id="PF13560">
    <property type="entry name" value="HTH_31"/>
    <property type="match status" value="1"/>
</dbReference>
<dbReference type="SMART" id="SM00530">
    <property type="entry name" value="HTH_XRE"/>
    <property type="match status" value="1"/>
</dbReference>
<dbReference type="Gene3D" id="1.10.260.40">
    <property type="entry name" value="lambda repressor-like DNA-binding domains"/>
    <property type="match status" value="1"/>
</dbReference>
<dbReference type="InterPro" id="IPR043917">
    <property type="entry name" value="DUF5753"/>
</dbReference>
<proteinExistence type="predicted"/>
<name>A0A7W7RM45_9ACTN</name>
<sequence length="300" mass="33177">MIPAEDSVAAGLVHSDAQGGSAVLRILLGSQLQRLRTAKGLSSEKAAQAISMSPSKINGVEQGQLRIRSSEVADLLTLYNVSDPQERATLLALADCANTPSWWQKYDDILPSWFEGYVELEESASVIRTYELQFVPGLLQTEEYARAVIQLNHATSPSTEVEQRISMRMQRQERLFTPDAPRYWAVVDEAALRRPYGHAKVLRDQINYLLEISELPNVTLQVMPFAYGGHSAAGGAFTILRFAAPDLPDIVYLEQLHSAVYLDKRDDTHRYLEIMGQLCVQAPPPAATPGLLTSLRDALG</sequence>
<evidence type="ECO:0000313" key="3">
    <source>
        <dbReference type="Proteomes" id="UP000523007"/>
    </source>
</evidence>
<organism evidence="2 3">
    <name type="scientific">Lipingzhangella halophila</name>
    <dbReference type="NCBI Taxonomy" id="1783352"/>
    <lineage>
        <taxon>Bacteria</taxon>
        <taxon>Bacillati</taxon>
        <taxon>Actinomycetota</taxon>
        <taxon>Actinomycetes</taxon>
        <taxon>Streptosporangiales</taxon>
        <taxon>Nocardiopsidaceae</taxon>
        <taxon>Lipingzhangella</taxon>
    </lineage>
</organism>
<keyword evidence="3" id="KW-1185">Reference proteome</keyword>
<dbReference type="RefSeq" id="WP_184582647.1">
    <property type="nucleotide sequence ID" value="NZ_JACHJT010000001.1"/>
</dbReference>